<dbReference type="Proteomes" id="UP000701702">
    <property type="component" value="Unassembled WGS sequence"/>
</dbReference>
<gene>
    <name evidence="2" type="ORF">LMG23994_00310</name>
</gene>
<evidence type="ECO:0008006" key="4">
    <source>
        <dbReference type="Google" id="ProtNLM"/>
    </source>
</evidence>
<evidence type="ECO:0000256" key="1">
    <source>
        <dbReference type="SAM" id="MobiDB-lite"/>
    </source>
</evidence>
<keyword evidence="3" id="KW-1185">Reference proteome</keyword>
<evidence type="ECO:0000313" key="2">
    <source>
        <dbReference type="EMBL" id="CAG9163860.1"/>
    </source>
</evidence>
<name>A0ABN7XSH3_9BURK</name>
<comment type="caution">
    <text evidence="2">The sequence shown here is derived from an EMBL/GenBank/DDBJ whole genome shotgun (WGS) entry which is preliminary data.</text>
</comment>
<organism evidence="2 3">
    <name type="scientific">Cupriavidus pinatubonensis</name>
    <dbReference type="NCBI Taxonomy" id="248026"/>
    <lineage>
        <taxon>Bacteria</taxon>
        <taxon>Pseudomonadati</taxon>
        <taxon>Pseudomonadota</taxon>
        <taxon>Betaproteobacteria</taxon>
        <taxon>Burkholderiales</taxon>
        <taxon>Burkholderiaceae</taxon>
        <taxon>Cupriavidus</taxon>
    </lineage>
</organism>
<sequence>MDLETFTRISLIARKKRRREENKRQHAQAATRRTPGWDDTLPPVLFSISEVAKRTGLRRGELFARLEAAGWIRWDLGTQAWAACDVVVEPGLMAVRRKRIGWSAHVHQAMVTPAGWAELVRAGIAVAGES</sequence>
<feature type="region of interest" description="Disordered" evidence="1">
    <location>
        <begin position="17"/>
        <end position="38"/>
    </location>
</feature>
<protein>
    <recommendedName>
        <fullName evidence="4">Antirepressor protein C-terminal domain-containing protein</fullName>
    </recommendedName>
</protein>
<proteinExistence type="predicted"/>
<dbReference type="EMBL" id="CAJZAF010000001">
    <property type="protein sequence ID" value="CAG9163860.1"/>
    <property type="molecule type" value="Genomic_DNA"/>
</dbReference>
<reference evidence="2 3" key="1">
    <citation type="submission" date="2021-08" db="EMBL/GenBank/DDBJ databases">
        <authorList>
            <person name="Peeters C."/>
        </authorList>
    </citation>
    <scope>NUCLEOTIDE SEQUENCE [LARGE SCALE GENOMIC DNA]</scope>
    <source>
        <strain evidence="2 3">LMG 23994</strain>
    </source>
</reference>
<accession>A0ABN7XSH3</accession>
<evidence type="ECO:0000313" key="3">
    <source>
        <dbReference type="Proteomes" id="UP000701702"/>
    </source>
</evidence>